<dbReference type="SUPFAM" id="SSF143120">
    <property type="entry name" value="YefM-like"/>
    <property type="match status" value="1"/>
</dbReference>
<dbReference type="NCBIfam" id="TIGR01552">
    <property type="entry name" value="phd_fam"/>
    <property type="match status" value="1"/>
</dbReference>
<proteinExistence type="inferred from homology"/>
<keyword evidence="4" id="KW-1185">Reference proteome</keyword>
<dbReference type="OrthoDB" id="557859at2"/>
<dbReference type="InterPro" id="IPR006442">
    <property type="entry name" value="Antitoxin_Phd/YefM"/>
</dbReference>
<evidence type="ECO:0000313" key="3">
    <source>
        <dbReference type="EMBL" id="TDE00271.1"/>
    </source>
</evidence>
<dbReference type="Proteomes" id="UP000294739">
    <property type="component" value="Unassembled WGS sequence"/>
</dbReference>
<reference evidence="3 4" key="1">
    <citation type="submission" date="2019-03" db="EMBL/GenBank/DDBJ databases">
        <title>Draft genome sequences of novel Actinobacteria.</title>
        <authorList>
            <person name="Sahin N."/>
            <person name="Ay H."/>
            <person name="Saygin H."/>
        </authorList>
    </citation>
    <scope>NUCLEOTIDE SEQUENCE [LARGE SCALE GENOMIC DNA]</scope>
    <source>
        <strain evidence="3 4">5K138</strain>
    </source>
</reference>
<dbReference type="RefSeq" id="WP_131900072.1">
    <property type="nucleotide sequence ID" value="NZ_SMKZ01000052.1"/>
</dbReference>
<name>A0A4R5CNG5_9ACTN</name>
<comment type="similarity">
    <text evidence="1 2">Belongs to the phD/YefM antitoxin family.</text>
</comment>
<organism evidence="3 4">
    <name type="scientific">Jiangella asiatica</name>
    <dbReference type="NCBI Taxonomy" id="2530372"/>
    <lineage>
        <taxon>Bacteria</taxon>
        <taxon>Bacillati</taxon>
        <taxon>Actinomycetota</taxon>
        <taxon>Actinomycetes</taxon>
        <taxon>Jiangellales</taxon>
        <taxon>Jiangellaceae</taxon>
        <taxon>Jiangella</taxon>
    </lineage>
</organism>
<dbReference type="Pfam" id="PF02604">
    <property type="entry name" value="PhdYeFM_antitox"/>
    <property type="match status" value="1"/>
</dbReference>
<comment type="function">
    <text evidence="2">Antitoxin component of a type II toxin-antitoxin (TA) system.</text>
</comment>
<accession>A0A4R5CNG5</accession>
<dbReference type="AlphaFoldDB" id="A0A4R5CNG5"/>
<protein>
    <recommendedName>
        <fullName evidence="2">Antitoxin</fullName>
    </recommendedName>
</protein>
<evidence type="ECO:0000256" key="2">
    <source>
        <dbReference type="RuleBase" id="RU362080"/>
    </source>
</evidence>
<dbReference type="InterPro" id="IPR036165">
    <property type="entry name" value="YefM-like_sf"/>
</dbReference>
<sequence>MGEQAAVQYNIHEAKTQLSRIIERVERGEQVVISRAGVPVAKVVPLPANARRRQRGSLAGRIELADDWDSDEVNDAIGADFGPRP</sequence>
<dbReference type="Gene3D" id="3.40.1620.10">
    <property type="entry name" value="YefM-like domain"/>
    <property type="match status" value="1"/>
</dbReference>
<gene>
    <name evidence="3" type="ORF">E1269_26025</name>
</gene>
<comment type="caution">
    <text evidence="3">The sequence shown here is derived from an EMBL/GenBank/DDBJ whole genome shotgun (WGS) entry which is preliminary data.</text>
</comment>
<evidence type="ECO:0000256" key="1">
    <source>
        <dbReference type="ARBA" id="ARBA00009981"/>
    </source>
</evidence>
<dbReference type="EMBL" id="SMKZ01000052">
    <property type="protein sequence ID" value="TDE00271.1"/>
    <property type="molecule type" value="Genomic_DNA"/>
</dbReference>
<dbReference type="InParanoid" id="A0A4R5CNG5"/>
<evidence type="ECO:0000313" key="4">
    <source>
        <dbReference type="Proteomes" id="UP000294739"/>
    </source>
</evidence>